<keyword evidence="3" id="KW-1185">Reference proteome</keyword>
<evidence type="ECO:0000256" key="1">
    <source>
        <dbReference type="SAM" id="SignalP"/>
    </source>
</evidence>
<dbReference type="Proteomes" id="UP000276776">
    <property type="component" value="Unassembled WGS sequence"/>
</dbReference>
<evidence type="ECO:0000313" key="3">
    <source>
        <dbReference type="Proteomes" id="UP000276776"/>
    </source>
</evidence>
<reference evidence="4" key="1">
    <citation type="submission" date="2017-02" db="UniProtKB">
        <authorList>
            <consortium name="WormBaseParasite"/>
        </authorList>
    </citation>
    <scope>IDENTIFICATION</scope>
</reference>
<protein>
    <submittedName>
        <fullName evidence="4">Secreted protein</fullName>
    </submittedName>
</protein>
<feature type="chain" id="PRO_5043126673" evidence="1">
    <location>
        <begin position="23"/>
        <end position="111"/>
    </location>
</feature>
<gene>
    <name evidence="2" type="ORF">TCLT_LOCUS9745</name>
</gene>
<dbReference type="WBParaSite" id="TCLT_0000975601-mRNA-1">
    <property type="protein sequence ID" value="TCLT_0000975601-mRNA-1"/>
    <property type="gene ID" value="TCLT_0000975601"/>
</dbReference>
<dbReference type="EMBL" id="UYYF01004870">
    <property type="protein sequence ID" value="VDN07401.1"/>
    <property type="molecule type" value="Genomic_DNA"/>
</dbReference>
<sequence length="111" mass="12392">MLTSVKLFLSCYALHCFNCVSSLPSNISRDAQQAFKMILHSTYLVPPVDKLCADAQVYEFKMIKQISCSLGDQCVKISVWEKGLFEKLLLSILVNSSLKNSFKVTAIKIAP</sequence>
<organism evidence="4">
    <name type="scientific">Thelazia callipaeda</name>
    <name type="common">Oriental eyeworm</name>
    <name type="synonym">Parasitic nematode</name>
    <dbReference type="NCBI Taxonomy" id="103827"/>
    <lineage>
        <taxon>Eukaryota</taxon>
        <taxon>Metazoa</taxon>
        <taxon>Ecdysozoa</taxon>
        <taxon>Nematoda</taxon>
        <taxon>Chromadorea</taxon>
        <taxon>Rhabditida</taxon>
        <taxon>Spirurina</taxon>
        <taxon>Spiruromorpha</taxon>
        <taxon>Thelazioidea</taxon>
        <taxon>Thelaziidae</taxon>
        <taxon>Thelazia</taxon>
    </lineage>
</organism>
<evidence type="ECO:0000313" key="4">
    <source>
        <dbReference type="WBParaSite" id="TCLT_0000975601-mRNA-1"/>
    </source>
</evidence>
<dbReference type="STRING" id="103827.A0A0N5D9E7"/>
<name>A0A0N5D9E7_THECL</name>
<keyword evidence="1" id="KW-0732">Signal</keyword>
<feature type="signal peptide" evidence="1">
    <location>
        <begin position="1"/>
        <end position="22"/>
    </location>
</feature>
<dbReference type="OrthoDB" id="5836372at2759"/>
<proteinExistence type="predicted"/>
<dbReference type="AlphaFoldDB" id="A0A0N5D9E7"/>
<reference evidence="2 3" key="2">
    <citation type="submission" date="2018-11" db="EMBL/GenBank/DDBJ databases">
        <authorList>
            <consortium name="Pathogen Informatics"/>
        </authorList>
    </citation>
    <scope>NUCLEOTIDE SEQUENCE [LARGE SCALE GENOMIC DNA]</scope>
</reference>
<accession>A0A0N5D9E7</accession>
<evidence type="ECO:0000313" key="2">
    <source>
        <dbReference type="EMBL" id="VDN07401.1"/>
    </source>
</evidence>